<gene>
    <name evidence="1" type="ORF">BST25_13615</name>
</gene>
<dbReference type="GO" id="GO:0071949">
    <property type="term" value="F:FAD binding"/>
    <property type="evidence" value="ECO:0007669"/>
    <property type="project" value="InterPro"/>
</dbReference>
<evidence type="ECO:0000313" key="2">
    <source>
        <dbReference type="Proteomes" id="UP000192566"/>
    </source>
</evidence>
<accession>A0A1X0DL16</accession>
<dbReference type="OrthoDB" id="3356051at2"/>
<proteinExistence type="predicted"/>
<dbReference type="AlphaFoldDB" id="A0A1X0DL16"/>
<dbReference type="PANTHER" id="PTHR46865">
    <property type="entry name" value="OXIDOREDUCTASE-RELATED"/>
    <property type="match status" value="1"/>
</dbReference>
<sequence length="388" mass="42908">MRIAISGAGVAGAALAHWLHRTGHTPTLIEQAPRFRTGGYMIDFWGVGYQVAKRMGIENPVRAAGYEIQRLHSVGSRGEVKADVDVEVFRRMVGDDFTSLPRGDLAAAIYTTIEDRVETIFGDSIAAVDERGDGVSLTFEKGAPRDFDLVIGADGLHSNVRRLAFGPEVDFEHYLGCKVAACVVDGYRPRDELVYVMYATPGHQLARCALRGDRTMFLFIFRAEHDDPGVSPKDQLRNEFGDIGWESREILATLDDVDDLYFDVVSQIRMDRWSRGRALLIGDAAACISLLGGEGTGLAMTEAYVLAGELARAGADYRRAFDAYEARLRPFIKAKQSGAAKNIPFFATRTRFGLWFRIVAMRTMNFGPLARLFAGTVLDDFELPDYGI</sequence>
<evidence type="ECO:0000313" key="1">
    <source>
        <dbReference type="EMBL" id="ORA73017.1"/>
    </source>
</evidence>
<dbReference type="PANTHER" id="PTHR46865:SF8">
    <property type="entry name" value="POSSIBLE OXIDOREDUCTASE"/>
    <property type="match status" value="1"/>
</dbReference>
<dbReference type="Gene3D" id="3.30.9.10">
    <property type="entry name" value="D-Amino Acid Oxidase, subunit A, domain 2"/>
    <property type="match status" value="1"/>
</dbReference>
<dbReference type="PRINTS" id="PR00420">
    <property type="entry name" value="RNGMNOXGNASE"/>
</dbReference>
<protein>
    <submittedName>
        <fullName evidence="1">Uncharacterized protein</fullName>
    </submittedName>
</protein>
<dbReference type="InterPro" id="IPR051704">
    <property type="entry name" value="FAD_aromatic-hydroxylase"/>
</dbReference>
<comment type="caution">
    <text evidence="1">The sequence shown here is derived from an EMBL/GenBank/DDBJ whole genome shotgun (WGS) entry which is preliminary data.</text>
</comment>
<dbReference type="SUPFAM" id="SSF51905">
    <property type="entry name" value="FAD/NAD(P)-binding domain"/>
    <property type="match status" value="1"/>
</dbReference>
<dbReference type="EMBL" id="MVHR01000017">
    <property type="protein sequence ID" value="ORA73017.1"/>
    <property type="molecule type" value="Genomic_DNA"/>
</dbReference>
<dbReference type="InterPro" id="IPR002938">
    <property type="entry name" value="FAD-bd"/>
</dbReference>
<dbReference type="Pfam" id="PF01494">
    <property type="entry name" value="FAD_binding_3"/>
    <property type="match status" value="1"/>
</dbReference>
<name>A0A1X0DL16_MYCHE</name>
<reference evidence="1 2" key="1">
    <citation type="submission" date="2017-02" db="EMBL/GenBank/DDBJ databases">
        <title>The new phylogeny of genus Mycobacterium.</title>
        <authorList>
            <person name="Tortoli E."/>
            <person name="Trovato A."/>
            <person name="Cirillo D.M."/>
        </authorList>
    </citation>
    <scope>NUCLEOTIDE SEQUENCE [LARGE SCALE GENOMIC DNA]</scope>
    <source>
        <strain evidence="1 2">DSM 44471</strain>
    </source>
</reference>
<dbReference type="STRING" id="53376.BST25_13615"/>
<organism evidence="1 2">
    <name type="scientific">Mycobacterium heidelbergense</name>
    <dbReference type="NCBI Taxonomy" id="53376"/>
    <lineage>
        <taxon>Bacteria</taxon>
        <taxon>Bacillati</taxon>
        <taxon>Actinomycetota</taxon>
        <taxon>Actinomycetes</taxon>
        <taxon>Mycobacteriales</taxon>
        <taxon>Mycobacteriaceae</taxon>
        <taxon>Mycobacterium</taxon>
        <taxon>Mycobacterium simiae complex</taxon>
    </lineage>
</organism>
<dbReference type="InterPro" id="IPR036188">
    <property type="entry name" value="FAD/NAD-bd_sf"/>
</dbReference>
<dbReference type="Proteomes" id="UP000192566">
    <property type="component" value="Unassembled WGS sequence"/>
</dbReference>
<dbReference type="RefSeq" id="WP_083074577.1">
    <property type="nucleotide sequence ID" value="NZ_AP022615.1"/>
</dbReference>
<keyword evidence="2" id="KW-1185">Reference proteome</keyword>
<dbReference type="Gene3D" id="3.50.50.60">
    <property type="entry name" value="FAD/NAD(P)-binding domain"/>
    <property type="match status" value="1"/>
</dbReference>
<dbReference type="NCBIfam" id="NF005761">
    <property type="entry name" value="PRK07588.1"/>
    <property type="match status" value="1"/>
</dbReference>